<keyword evidence="3" id="KW-1185">Reference proteome</keyword>
<feature type="region of interest" description="Disordered" evidence="1">
    <location>
        <begin position="1"/>
        <end position="45"/>
    </location>
</feature>
<evidence type="ECO:0000256" key="1">
    <source>
        <dbReference type="SAM" id="MobiDB-lite"/>
    </source>
</evidence>
<protein>
    <submittedName>
        <fullName evidence="2">Uncharacterized protein</fullName>
    </submittedName>
</protein>
<evidence type="ECO:0000313" key="2">
    <source>
        <dbReference type="EMBL" id="CDS01766.1"/>
    </source>
</evidence>
<sequence>MSDVDTSPPATKREKVATAVAPPTAAAQPTDEKPNEGVLSREGHVPTAKFVLTEKALDDAFNDMWANNANAISHCYSNTDALKVDFTRTGKRSFFGMI</sequence>
<dbReference type="AlphaFoldDB" id="A0A0F7RXL9"/>
<dbReference type="PANTHER" id="PTHR45662:SF2">
    <property type="entry name" value="PHOSPHATIDYLINOSITOL-3-PHOSPHATASE SAC1"/>
    <property type="match status" value="1"/>
</dbReference>
<gene>
    <name evidence="2" type="primary">SSCI74410.1</name>
</gene>
<feature type="compositionally biased region" description="Basic and acidic residues" evidence="1">
    <location>
        <begin position="30"/>
        <end position="44"/>
    </location>
</feature>
<accession>A0A0F7RXL9</accession>
<feature type="compositionally biased region" description="Low complexity" evidence="1">
    <location>
        <begin position="17"/>
        <end position="27"/>
    </location>
</feature>
<evidence type="ECO:0000313" key="3">
    <source>
        <dbReference type="Proteomes" id="UP000242770"/>
    </source>
</evidence>
<dbReference type="Proteomes" id="UP000242770">
    <property type="component" value="Unassembled WGS sequence"/>
</dbReference>
<dbReference type="STRING" id="49012.A0A0F7RXL9"/>
<reference evidence="3" key="1">
    <citation type="submission" date="2014-06" db="EMBL/GenBank/DDBJ databases">
        <authorList>
            <person name="Berkman P.J."/>
        </authorList>
    </citation>
    <scope>NUCLEOTIDE SEQUENCE [LARGE SCALE GENOMIC DNA]</scope>
</reference>
<dbReference type="GO" id="GO:0005783">
    <property type="term" value="C:endoplasmic reticulum"/>
    <property type="evidence" value="ECO:0007669"/>
    <property type="project" value="TreeGrafter"/>
</dbReference>
<name>A0A0F7RXL9_9BASI</name>
<proteinExistence type="predicted"/>
<dbReference type="GO" id="GO:0046856">
    <property type="term" value="P:phosphatidylinositol dephosphorylation"/>
    <property type="evidence" value="ECO:0007669"/>
    <property type="project" value="TreeGrafter"/>
</dbReference>
<dbReference type="GO" id="GO:0043812">
    <property type="term" value="F:phosphatidylinositol-4-phosphate phosphatase activity"/>
    <property type="evidence" value="ECO:0007669"/>
    <property type="project" value="TreeGrafter"/>
</dbReference>
<organism evidence="2 3">
    <name type="scientific">Sporisorium scitamineum</name>
    <dbReference type="NCBI Taxonomy" id="49012"/>
    <lineage>
        <taxon>Eukaryota</taxon>
        <taxon>Fungi</taxon>
        <taxon>Dikarya</taxon>
        <taxon>Basidiomycota</taxon>
        <taxon>Ustilaginomycotina</taxon>
        <taxon>Ustilaginomycetes</taxon>
        <taxon>Ustilaginales</taxon>
        <taxon>Ustilaginaceae</taxon>
        <taxon>Sporisorium</taxon>
    </lineage>
</organism>
<dbReference type="EMBL" id="CCFA01004537">
    <property type="protein sequence ID" value="CDS01766.1"/>
    <property type="molecule type" value="Genomic_DNA"/>
</dbReference>
<dbReference type="PANTHER" id="PTHR45662">
    <property type="entry name" value="PHOSPHATIDYLINOSITIDE PHOSPHATASE SAC1"/>
    <property type="match status" value="1"/>
</dbReference>
<feature type="non-terminal residue" evidence="2">
    <location>
        <position position="98"/>
    </location>
</feature>